<organism evidence="1 2">
    <name type="scientific">Vibrio owensii CAIM 1854 = LMG 25443</name>
    <dbReference type="NCBI Taxonomy" id="1229493"/>
    <lineage>
        <taxon>Bacteria</taxon>
        <taxon>Pseudomonadati</taxon>
        <taxon>Pseudomonadota</taxon>
        <taxon>Gammaproteobacteria</taxon>
        <taxon>Vibrionales</taxon>
        <taxon>Vibrionaceae</taxon>
        <taxon>Vibrio</taxon>
    </lineage>
</organism>
<protein>
    <submittedName>
        <fullName evidence="1">Uncharacterized protein</fullName>
    </submittedName>
</protein>
<name>A0A0C1VTQ2_9VIBR</name>
<evidence type="ECO:0000313" key="2">
    <source>
        <dbReference type="Proteomes" id="UP000031586"/>
    </source>
</evidence>
<dbReference type="EMBL" id="JPRD01000015">
    <property type="protein sequence ID" value="KIF53283.1"/>
    <property type="molecule type" value="Genomic_DNA"/>
</dbReference>
<proteinExistence type="predicted"/>
<dbReference type="Proteomes" id="UP000031586">
    <property type="component" value="Unassembled WGS sequence"/>
</dbReference>
<comment type="caution">
    <text evidence="1">The sequence shown here is derived from an EMBL/GenBank/DDBJ whole genome shotgun (WGS) entry which is preliminary data.</text>
</comment>
<dbReference type="RefSeq" id="WP_020194479.1">
    <property type="nucleotide sequence ID" value="NZ_BAOH01000005.1"/>
</dbReference>
<reference evidence="1 2" key="1">
    <citation type="submission" date="2014-07" db="EMBL/GenBank/DDBJ databases">
        <title>Unique and conserved regions in Vibrio harveyi and related species in comparison with the shrimp pathogen Vibrio harveyi CAIM 1792.</title>
        <authorList>
            <person name="Espinoza-Valles I."/>
            <person name="Vora G."/>
            <person name="Leekitcharoenphon P."/>
            <person name="Ussery D."/>
            <person name="Hoj L."/>
            <person name="Gomez-Gil B."/>
        </authorList>
    </citation>
    <scope>NUCLEOTIDE SEQUENCE [LARGE SCALE GENOMIC DNA]</scope>
    <source>
        <strain evidence="2">CAIM 1854 / LMG 25443</strain>
    </source>
</reference>
<accession>A0A0C1VTQ2</accession>
<evidence type="ECO:0000313" key="1">
    <source>
        <dbReference type="EMBL" id="KIF53283.1"/>
    </source>
</evidence>
<dbReference type="AlphaFoldDB" id="A0A0C1VTQ2"/>
<sequence>MVLNSDNETINNVVEIVGGMISNAAIDSGYHSPINREYNTAPGYLNVVTKLSSEGEEGNVELCIKFENNVWSVFFNRKLTHSFKHDITEADLKTAFNLYRSSAN</sequence>
<gene>
    <name evidence="1" type="ORF">H735_10190</name>
</gene>
<dbReference type="PATRIC" id="fig|1229493.5.peg.1121"/>